<dbReference type="GeneID" id="103519839"/>
<dbReference type="InterPro" id="IPR050271">
    <property type="entry name" value="UDP-glycosyltransferase"/>
</dbReference>
<dbReference type="GO" id="GO:0008194">
    <property type="term" value="F:UDP-glycosyltransferase activity"/>
    <property type="evidence" value="ECO:0007669"/>
    <property type="project" value="InterPro"/>
</dbReference>
<keyword evidence="4" id="KW-1185">Reference proteome</keyword>
<evidence type="ECO:0000256" key="1">
    <source>
        <dbReference type="ARBA" id="ARBA00009995"/>
    </source>
</evidence>
<evidence type="ECO:0000313" key="4">
    <source>
        <dbReference type="Proteomes" id="UP000079169"/>
    </source>
</evidence>
<evidence type="ECO:0000256" key="2">
    <source>
        <dbReference type="ARBA" id="ARBA00022676"/>
    </source>
</evidence>
<evidence type="ECO:0000313" key="5">
    <source>
        <dbReference type="RefSeq" id="XP_026686967.1"/>
    </source>
</evidence>
<dbReference type="PANTHER" id="PTHR48043">
    <property type="entry name" value="EG:EG0003.4 PROTEIN-RELATED"/>
    <property type="match status" value="1"/>
</dbReference>
<accession>A0A3Q0JEP8</accession>
<dbReference type="STRING" id="121845.A0A3Q0JEP8"/>
<dbReference type="RefSeq" id="XP_026686967.1">
    <property type="nucleotide sequence ID" value="XM_026831166.1"/>
</dbReference>
<keyword evidence="3" id="KW-0808">Transferase</keyword>
<gene>
    <name evidence="5" type="primary">LOC103519839</name>
</gene>
<dbReference type="PaxDb" id="121845-A0A3Q0JEP8"/>
<dbReference type="KEGG" id="dci:103519839"/>
<dbReference type="PANTHER" id="PTHR48043:SF114">
    <property type="entry name" value="IP04436P-RELATED"/>
    <property type="match status" value="1"/>
</dbReference>
<protein>
    <submittedName>
        <fullName evidence="5">UDP-glucuronosyltransferase 2B10</fullName>
    </submittedName>
</protein>
<proteinExistence type="inferred from homology"/>
<dbReference type="AlphaFoldDB" id="A0A3Q0JEP8"/>
<organism evidence="4 5">
    <name type="scientific">Diaphorina citri</name>
    <name type="common">Asian citrus psyllid</name>
    <dbReference type="NCBI Taxonomy" id="121845"/>
    <lineage>
        <taxon>Eukaryota</taxon>
        <taxon>Metazoa</taxon>
        <taxon>Ecdysozoa</taxon>
        <taxon>Arthropoda</taxon>
        <taxon>Hexapoda</taxon>
        <taxon>Insecta</taxon>
        <taxon>Pterygota</taxon>
        <taxon>Neoptera</taxon>
        <taxon>Paraneoptera</taxon>
        <taxon>Hemiptera</taxon>
        <taxon>Sternorrhyncha</taxon>
        <taxon>Psylloidea</taxon>
        <taxon>Psyllidae</taxon>
        <taxon>Diaphorininae</taxon>
        <taxon>Diaphorina</taxon>
    </lineage>
</organism>
<keyword evidence="2" id="KW-0328">Glycosyltransferase</keyword>
<sequence>MATAQYFSIISWPFNNPENPAYVPVIWTANTDSMTFWQRVTNTVQAMAYYWLHMRTLDKEQAILNQNLDEKYRKRSLREIYFDSAKDSFMFSFDSRITGYARPMQRKLVEVGPLHLVDPKPLDESLQKWMDGAPEGVIYFSLGTNMKGTSMGDFRRKAFLKAFARLPQYRVLWKWENDVMEGLGENIRLQKWMPQQDILGRKF</sequence>
<dbReference type="SUPFAM" id="SSF53756">
    <property type="entry name" value="UDP-Glycosyltransferase/glycogen phosphorylase"/>
    <property type="match status" value="1"/>
</dbReference>
<evidence type="ECO:0000256" key="3">
    <source>
        <dbReference type="ARBA" id="ARBA00022679"/>
    </source>
</evidence>
<dbReference type="Pfam" id="PF00201">
    <property type="entry name" value="UDPGT"/>
    <property type="match status" value="1"/>
</dbReference>
<reference evidence="5" key="1">
    <citation type="submission" date="2025-08" db="UniProtKB">
        <authorList>
            <consortium name="RefSeq"/>
        </authorList>
    </citation>
    <scope>IDENTIFICATION</scope>
</reference>
<name>A0A3Q0JEP8_DIACI</name>
<dbReference type="Gene3D" id="3.40.50.2000">
    <property type="entry name" value="Glycogen Phosphorylase B"/>
    <property type="match status" value="1"/>
</dbReference>
<comment type="similarity">
    <text evidence="1">Belongs to the UDP-glycosyltransferase family.</text>
</comment>
<dbReference type="InterPro" id="IPR002213">
    <property type="entry name" value="UDP_glucos_trans"/>
</dbReference>
<dbReference type="Proteomes" id="UP000079169">
    <property type="component" value="Unplaced"/>
</dbReference>